<dbReference type="Gene3D" id="3.30.230.10">
    <property type="match status" value="1"/>
</dbReference>
<evidence type="ECO:0000256" key="1">
    <source>
        <dbReference type="ARBA" id="ARBA00001933"/>
    </source>
</evidence>
<dbReference type="CDD" id="cd00614">
    <property type="entry name" value="CGS_like"/>
    <property type="match status" value="1"/>
</dbReference>
<keyword evidence="21" id="KW-0486">Methionine biosynthesis</keyword>
<dbReference type="EC" id="2.7.1.36" evidence="5"/>
<evidence type="ECO:0000256" key="19">
    <source>
        <dbReference type="ARBA" id="ARBA00023098"/>
    </source>
</evidence>
<dbReference type="GO" id="GO:0008299">
    <property type="term" value="P:isoprenoid biosynthetic process"/>
    <property type="evidence" value="ECO:0007669"/>
    <property type="project" value="InterPro"/>
</dbReference>
<dbReference type="NCBIfam" id="TIGR01329">
    <property type="entry name" value="cysta_beta_ly_E"/>
    <property type="match status" value="1"/>
</dbReference>
<dbReference type="InterPro" id="IPR015421">
    <property type="entry name" value="PyrdxlP-dep_Trfase_major"/>
</dbReference>
<feature type="domain" description="GHMP kinase C-terminal" evidence="33">
    <location>
        <begin position="768"/>
        <end position="836"/>
    </location>
</feature>
<comment type="pathway">
    <text evidence="25">Isoprenoid biosynthesis; isopentenyl diphosphate biosynthesis via mevalonate pathway; isopentenyl diphosphate from (R)-mevalonate: step 1/3.</text>
</comment>
<evidence type="ECO:0000256" key="20">
    <source>
        <dbReference type="ARBA" id="ARBA00023166"/>
    </source>
</evidence>
<evidence type="ECO:0000256" key="11">
    <source>
        <dbReference type="ARBA" id="ARBA00022723"/>
    </source>
</evidence>
<keyword evidence="8" id="KW-0444">Lipid biosynthesis</keyword>
<sequence length="921" mass="98953">MDSSNKSKGSRAHDLPTPEPESPSLPHSRRPYAFSTLCATVENPNSSHKDQHGSSSVPIYQTATFKGVGGDYDYTRSGNPTRTHLEHHIAKISSASHAFAVSSGMACLDVITRILKPGCEVIAGDDLYGGTNRLLTYLRTHMGVTVHHVDTTVPTSVIPFLSPGKTAMVLLESPTNPLLKICDIARISALVKEKCEDAVIVVDNTMMSPYLQRPLEHGADIVYDSATKYLSGHHDLMAGIITCNRDDLAKQMAFIINSVGNALTPFDSFLLLRGVKTLAIRMDRQQSTALLVAQMLSRLGFVTHYPGLPGHPGKEIHERIADGYGAVLSFETGDKELSERIVGATHLWGISVSFGCVNSLISMPCVMSHASIDPAIRAARGLPEDLIRLCVGIEDPGDLLDDLQHALLEAGAVTLAANDFIRIPNIPIAVNKAVEKLAVGEPIVRKEVPPPVADDQEWFVSAPGKVILFGEHAVVHGVTAVAASVDLRCYGLASPRNDGKISIHFANIGDLYWEWDVNDLPWDAAVPILPGGTHPDKLDQRLLAAIGRRALPSPSKMPKSHSAAVAFLYLYMTLTHGGLNKRPSFHLSIRSTLPVGAGLGSSAAFSSCVASAILLVNKRVTPPAYPKRTRAPSRAGDPGHIHLSHQGRRALPPTIANEVNKWAFVAEKVLHGNPSGVDNAVVVFGGALAYTKPGFGRKSGMDPIQGFKSLKFLLVDSQVPRDTKQLVAGVAAKKAAEPETVDDILLHIQSIVDEARRALSDPELPREHLLGALSALINENHAHLTTLGVSHESLEKIRELTAAKPYNLSTKLTGAGGGGCAVTLVPDDFDASALQELVSVLETANFKSYLTSVGGSGLGILSPYKAHRPTVQPQALGVPESAVDDVDEKLVAVEPLKDEFKTVDHMEFSQWAEGRGRWLYV</sequence>
<dbReference type="AlphaFoldDB" id="A0AAW0GFZ0"/>
<evidence type="ECO:0000313" key="35">
    <source>
        <dbReference type="Proteomes" id="UP001385951"/>
    </source>
</evidence>
<evidence type="ECO:0000256" key="16">
    <source>
        <dbReference type="ARBA" id="ARBA00022898"/>
    </source>
</evidence>
<keyword evidence="22" id="KW-0753">Steroid metabolism</keyword>
<evidence type="ECO:0000256" key="14">
    <source>
        <dbReference type="ARBA" id="ARBA00022840"/>
    </source>
</evidence>
<evidence type="ECO:0000256" key="29">
    <source>
        <dbReference type="ARBA" id="ARBA00047625"/>
    </source>
</evidence>
<comment type="catalytic activity">
    <reaction evidence="29">
        <text>an S-substituted L-cysteine + H2O = a thiol + pyruvate + NH4(+)</text>
        <dbReference type="Rhea" id="RHEA:18121"/>
        <dbReference type="ChEBI" id="CHEBI:15361"/>
        <dbReference type="ChEBI" id="CHEBI:15377"/>
        <dbReference type="ChEBI" id="CHEBI:28938"/>
        <dbReference type="ChEBI" id="CHEBI:29256"/>
        <dbReference type="ChEBI" id="CHEBI:58717"/>
        <dbReference type="EC" id="4.4.1.13"/>
    </reaction>
</comment>
<dbReference type="Pfam" id="PF08544">
    <property type="entry name" value="GHMP_kinases_C"/>
    <property type="match status" value="1"/>
</dbReference>
<dbReference type="InterPro" id="IPR000277">
    <property type="entry name" value="Cys/Met-Metab_PyrdxlP-dep_enz"/>
</dbReference>
<comment type="catalytic activity">
    <reaction evidence="24">
        <text>(R)-mevalonate + ATP = (R)-5-phosphomevalonate + ADP + H(+)</text>
        <dbReference type="Rhea" id="RHEA:17065"/>
        <dbReference type="ChEBI" id="CHEBI:15378"/>
        <dbReference type="ChEBI" id="CHEBI:30616"/>
        <dbReference type="ChEBI" id="CHEBI:36464"/>
        <dbReference type="ChEBI" id="CHEBI:58146"/>
        <dbReference type="ChEBI" id="CHEBI:456216"/>
        <dbReference type="EC" id="2.7.1.36"/>
    </reaction>
    <physiologicalReaction direction="left-to-right" evidence="24">
        <dbReference type="Rhea" id="RHEA:17066"/>
    </physiologicalReaction>
</comment>
<dbReference type="GO" id="GO:0019346">
    <property type="term" value="P:transsulfuration"/>
    <property type="evidence" value="ECO:0007669"/>
    <property type="project" value="InterPro"/>
</dbReference>
<evidence type="ECO:0000259" key="33">
    <source>
        <dbReference type="Pfam" id="PF08544"/>
    </source>
</evidence>
<dbReference type="InterPro" id="IPR036554">
    <property type="entry name" value="GHMP_kinase_C_sf"/>
</dbReference>
<comment type="similarity">
    <text evidence="4">Belongs to the trans-sulfuration enzymes family.</text>
</comment>
<evidence type="ECO:0000256" key="18">
    <source>
        <dbReference type="ARBA" id="ARBA00023011"/>
    </source>
</evidence>
<keyword evidence="35" id="KW-1185">Reference proteome</keyword>
<dbReference type="NCBIfam" id="TIGR00549">
    <property type="entry name" value="mevalon_kin"/>
    <property type="match status" value="1"/>
</dbReference>
<dbReference type="FunFam" id="3.90.1150.10:FF:000013">
    <property type="entry name" value="Cystathionine beta-lyase"/>
    <property type="match status" value="1"/>
</dbReference>
<evidence type="ECO:0000256" key="7">
    <source>
        <dbReference type="ARBA" id="ARBA00022490"/>
    </source>
</evidence>
<organism evidence="34 35">
    <name type="scientific">Cerrena zonata</name>
    <dbReference type="NCBI Taxonomy" id="2478898"/>
    <lineage>
        <taxon>Eukaryota</taxon>
        <taxon>Fungi</taxon>
        <taxon>Dikarya</taxon>
        <taxon>Basidiomycota</taxon>
        <taxon>Agaricomycotina</taxon>
        <taxon>Agaricomycetes</taxon>
        <taxon>Polyporales</taxon>
        <taxon>Cerrenaceae</taxon>
        <taxon>Cerrena</taxon>
    </lineage>
</organism>
<accession>A0AAW0GFZ0</accession>
<keyword evidence="18" id="KW-0756">Sterol biosynthesis</keyword>
<dbReference type="FunFam" id="3.30.70.890:FF:000003">
    <property type="entry name" value="Mevalonate kinase"/>
    <property type="match status" value="1"/>
</dbReference>
<dbReference type="Pfam" id="PF01053">
    <property type="entry name" value="Cys_Met_Meta_PP"/>
    <property type="match status" value="1"/>
</dbReference>
<evidence type="ECO:0000256" key="30">
    <source>
        <dbReference type="ARBA" id="ARBA00072331"/>
    </source>
</evidence>
<keyword evidence="15" id="KW-0460">Magnesium</keyword>
<reference evidence="34 35" key="1">
    <citation type="submission" date="2022-09" db="EMBL/GenBank/DDBJ databases">
        <authorList>
            <person name="Palmer J.M."/>
        </authorList>
    </citation>
    <scope>NUCLEOTIDE SEQUENCE [LARGE SCALE GENOMIC DNA]</scope>
    <source>
        <strain evidence="34 35">DSM 7382</strain>
    </source>
</reference>
<evidence type="ECO:0000256" key="28">
    <source>
        <dbReference type="ARBA" id="ARBA00047517"/>
    </source>
</evidence>
<keyword evidence="9" id="KW-0028">Amino-acid biosynthesis</keyword>
<feature type="domain" description="GHMP kinase N-terminal" evidence="32">
    <location>
        <begin position="578"/>
        <end position="614"/>
    </location>
</feature>
<evidence type="ECO:0000256" key="27">
    <source>
        <dbReference type="ARBA" id="ARBA00047213"/>
    </source>
</evidence>
<keyword evidence="13" id="KW-0418">Kinase</keyword>
<dbReference type="PROSITE" id="PS00627">
    <property type="entry name" value="GHMP_KINASES_ATP"/>
    <property type="match status" value="1"/>
</dbReference>
<dbReference type="GO" id="GO:0016126">
    <property type="term" value="P:sterol biosynthetic process"/>
    <property type="evidence" value="ECO:0007669"/>
    <property type="project" value="UniProtKB-KW"/>
</dbReference>
<dbReference type="Gene3D" id="3.40.640.10">
    <property type="entry name" value="Type I PLP-dependent aspartate aminotransferase-like (Major domain)"/>
    <property type="match status" value="1"/>
</dbReference>
<dbReference type="InterPro" id="IPR006205">
    <property type="entry name" value="Mev_gal_kin"/>
</dbReference>
<dbReference type="InterPro" id="IPR013750">
    <property type="entry name" value="GHMP_kinase_C_dom"/>
</dbReference>
<keyword evidence="17" id="KW-0752">Steroid biosynthesis</keyword>
<dbReference type="EMBL" id="JASBNA010000006">
    <property type="protein sequence ID" value="KAK7690614.1"/>
    <property type="molecule type" value="Genomic_DNA"/>
</dbReference>
<dbReference type="GO" id="GO:0047804">
    <property type="term" value="F:cysteine-S-conjugate beta-lyase activity"/>
    <property type="evidence" value="ECO:0007669"/>
    <property type="project" value="UniProtKB-EC"/>
</dbReference>
<keyword evidence="11" id="KW-0479">Metal-binding</keyword>
<evidence type="ECO:0000256" key="25">
    <source>
        <dbReference type="ARBA" id="ARBA00029438"/>
    </source>
</evidence>
<dbReference type="GO" id="GO:0071266">
    <property type="term" value="P:'de novo' L-methionine biosynthetic process"/>
    <property type="evidence" value="ECO:0007669"/>
    <property type="project" value="InterPro"/>
</dbReference>
<evidence type="ECO:0000256" key="21">
    <source>
        <dbReference type="ARBA" id="ARBA00023167"/>
    </source>
</evidence>
<dbReference type="PROSITE" id="PS00868">
    <property type="entry name" value="CYS_MET_METAB_PP"/>
    <property type="match status" value="1"/>
</dbReference>
<dbReference type="PRINTS" id="PR00959">
    <property type="entry name" value="MEVGALKINASE"/>
</dbReference>
<evidence type="ECO:0000256" key="13">
    <source>
        <dbReference type="ARBA" id="ARBA00022777"/>
    </source>
</evidence>
<dbReference type="EC" id="4.4.1.13" evidence="6"/>
<keyword evidence="20" id="KW-1207">Sterol metabolism</keyword>
<feature type="region of interest" description="Disordered" evidence="31">
    <location>
        <begin position="1"/>
        <end position="29"/>
    </location>
</feature>
<keyword evidence="7" id="KW-0963">Cytoplasm</keyword>
<dbReference type="GO" id="GO:0030170">
    <property type="term" value="F:pyridoxal phosphate binding"/>
    <property type="evidence" value="ECO:0007669"/>
    <property type="project" value="InterPro"/>
</dbReference>
<dbReference type="InterPro" id="IPR020568">
    <property type="entry name" value="Ribosomal_Su5_D2-typ_SF"/>
</dbReference>
<dbReference type="InterPro" id="IPR006238">
    <property type="entry name" value="Cys_b_lyase_euk"/>
</dbReference>
<keyword evidence="23" id="KW-0456">Lyase</keyword>
<evidence type="ECO:0000256" key="5">
    <source>
        <dbReference type="ARBA" id="ARBA00012103"/>
    </source>
</evidence>
<comment type="similarity">
    <text evidence="3">Belongs to the GHMP kinase family. Mevalonate kinase subfamily.</text>
</comment>
<proteinExistence type="inferred from homology"/>
<dbReference type="InterPro" id="IPR054542">
    <property type="entry name" value="Cys_met_metab_PP"/>
</dbReference>
<comment type="caution">
    <text evidence="34">The sequence shown here is derived from an EMBL/GenBank/DDBJ whole genome shotgun (WGS) entry which is preliminary data.</text>
</comment>
<evidence type="ECO:0000256" key="2">
    <source>
        <dbReference type="ARBA" id="ARBA00004496"/>
    </source>
</evidence>
<evidence type="ECO:0000256" key="6">
    <source>
        <dbReference type="ARBA" id="ARBA00012224"/>
    </source>
</evidence>
<evidence type="ECO:0000256" key="31">
    <source>
        <dbReference type="SAM" id="MobiDB-lite"/>
    </source>
</evidence>
<evidence type="ECO:0000256" key="9">
    <source>
        <dbReference type="ARBA" id="ARBA00022605"/>
    </source>
</evidence>
<evidence type="ECO:0000256" key="8">
    <source>
        <dbReference type="ARBA" id="ARBA00022516"/>
    </source>
</evidence>
<dbReference type="Gene3D" id="3.30.70.890">
    <property type="entry name" value="GHMP kinase, C-terminal domain"/>
    <property type="match status" value="1"/>
</dbReference>
<dbReference type="GO" id="GO:0046872">
    <property type="term" value="F:metal ion binding"/>
    <property type="evidence" value="ECO:0007669"/>
    <property type="project" value="UniProtKB-KW"/>
</dbReference>
<dbReference type="GO" id="GO:0005524">
    <property type="term" value="F:ATP binding"/>
    <property type="evidence" value="ECO:0007669"/>
    <property type="project" value="UniProtKB-KW"/>
</dbReference>
<evidence type="ECO:0000313" key="34">
    <source>
        <dbReference type="EMBL" id="KAK7690614.1"/>
    </source>
</evidence>
<evidence type="ECO:0000256" key="4">
    <source>
        <dbReference type="ARBA" id="ARBA00009077"/>
    </source>
</evidence>
<protein>
    <recommendedName>
        <fullName evidence="30">Cystathionine beta-lyase</fullName>
        <ecNumber evidence="5">2.7.1.36</ecNumber>
        <ecNumber evidence="6">4.4.1.13</ecNumber>
    </recommendedName>
    <alternativeName>
        <fullName evidence="27">Cysteine-S-conjugate beta-lyase</fullName>
    </alternativeName>
</protein>
<gene>
    <name evidence="34" type="ORF">QCA50_005713</name>
</gene>
<name>A0AAW0GFZ0_9APHY</name>
<feature type="region of interest" description="Disordered" evidence="31">
    <location>
        <begin position="624"/>
        <end position="646"/>
    </location>
</feature>
<evidence type="ECO:0000256" key="23">
    <source>
        <dbReference type="ARBA" id="ARBA00023239"/>
    </source>
</evidence>
<evidence type="ECO:0000256" key="15">
    <source>
        <dbReference type="ARBA" id="ARBA00022842"/>
    </source>
</evidence>
<dbReference type="PANTHER" id="PTHR11808">
    <property type="entry name" value="TRANS-SULFURATION ENZYME FAMILY MEMBER"/>
    <property type="match status" value="1"/>
</dbReference>
<comment type="pathway">
    <text evidence="26">Amino-acid biosynthesis; L-methionine biosynthesis via de novo pathway; L-homocysteine from L-cystathionine: step 1/1.</text>
</comment>
<keyword evidence="10" id="KW-0808">Transferase</keyword>
<evidence type="ECO:0000256" key="24">
    <source>
        <dbReference type="ARBA" id="ARBA00029310"/>
    </source>
</evidence>
<dbReference type="InterPro" id="IPR015422">
    <property type="entry name" value="PyrdxlP-dep_Trfase_small"/>
</dbReference>
<keyword evidence="16" id="KW-0663">Pyridoxal phosphate</keyword>
<comment type="catalytic activity">
    <reaction evidence="28">
        <text>L,L-cystathionine + H2O = L-homocysteine + pyruvate + NH4(+)</text>
        <dbReference type="Rhea" id="RHEA:13965"/>
        <dbReference type="ChEBI" id="CHEBI:15361"/>
        <dbReference type="ChEBI" id="CHEBI:15377"/>
        <dbReference type="ChEBI" id="CHEBI:28938"/>
        <dbReference type="ChEBI" id="CHEBI:58161"/>
        <dbReference type="ChEBI" id="CHEBI:58199"/>
    </reaction>
</comment>
<dbReference type="FunFam" id="3.40.640.10:FF:000009">
    <property type="entry name" value="Cystathionine gamma-synthase homolog"/>
    <property type="match status" value="1"/>
</dbReference>
<dbReference type="InterPro" id="IPR006203">
    <property type="entry name" value="GHMP_knse_ATP-bd_CS"/>
</dbReference>
<keyword evidence="19" id="KW-0443">Lipid metabolism</keyword>
<dbReference type="SUPFAM" id="SSF53383">
    <property type="entry name" value="PLP-dependent transferases"/>
    <property type="match status" value="1"/>
</dbReference>
<dbReference type="SUPFAM" id="SSF55060">
    <property type="entry name" value="GHMP Kinase, C-terminal domain"/>
    <property type="match status" value="1"/>
</dbReference>
<dbReference type="GO" id="GO:0004496">
    <property type="term" value="F:mevalonate kinase activity"/>
    <property type="evidence" value="ECO:0007669"/>
    <property type="project" value="UniProtKB-EC"/>
</dbReference>
<dbReference type="InterPro" id="IPR014721">
    <property type="entry name" value="Ribsml_uS5_D2-typ_fold_subgr"/>
</dbReference>
<evidence type="ECO:0000259" key="32">
    <source>
        <dbReference type="Pfam" id="PF00288"/>
    </source>
</evidence>
<keyword evidence="14" id="KW-0067">ATP-binding</keyword>
<evidence type="ECO:0000256" key="17">
    <source>
        <dbReference type="ARBA" id="ARBA00022955"/>
    </source>
</evidence>
<keyword evidence="12" id="KW-0547">Nucleotide-binding</keyword>
<dbReference type="InterPro" id="IPR015424">
    <property type="entry name" value="PyrdxlP-dep_Trfase"/>
</dbReference>
<evidence type="ECO:0000256" key="3">
    <source>
        <dbReference type="ARBA" id="ARBA00006495"/>
    </source>
</evidence>
<evidence type="ECO:0000256" key="26">
    <source>
        <dbReference type="ARBA" id="ARBA00046315"/>
    </source>
</evidence>
<evidence type="ECO:0000256" key="12">
    <source>
        <dbReference type="ARBA" id="ARBA00022741"/>
    </source>
</evidence>
<dbReference type="GO" id="GO:0005737">
    <property type="term" value="C:cytoplasm"/>
    <property type="evidence" value="ECO:0007669"/>
    <property type="project" value="UniProtKB-SubCell"/>
</dbReference>
<comment type="subcellular location">
    <subcellularLocation>
        <location evidence="2">Cytoplasm</location>
    </subcellularLocation>
</comment>
<evidence type="ECO:0000256" key="10">
    <source>
        <dbReference type="ARBA" id="ARBA00022679"/>
    </source>
</evidence>
<comment type="cofactor">
    <cofactor evidence="1">
        <name>pyridoxal 5'-phosphate</name>
        <dbReference type="ChEBI" id="CHEBI:597326"/>
    </cofactor>
</comment>
<dbReference type="Proteomes" id="UP001385951">
    <property type="component" value="Unassembled WGS sequence"/>
</dbReference>
<dbReference type="PANTHER" id="PTHR11808:SF50">
    <property type="entry name" value="CYSTATHIONINE BETA-LYASE"/>
    <property type="match status" value="1"/>
</dbReference>
<dbReference type="Gene3D" id="3.90.1150.10">
    <property type="entry name" value="Aspartate Aminotransferase, domain 1"/>
    <property type="match status" value="1"/>
</dbReference>
<dbReference type="SUPFAM" id="SSF54211">
    <property type="entry name" value="Ribosomal protein S5 domain 2-like"/>
    <property type="match status" value="1"/>
</dbReference>
<dbReference type="Pfam" id="PF00288">
    <property type="entry name" value="GHMP_kinases_N"/>
    <property type="match status" value="1"/>
</dbReference>
<evidence type="ECO:0000256" key="22">
    <source>
        <dbReference type="ARBA" id="ARBA00023221"/>
    </source>
</evidence>
<dbReference type="InterPro" id="IPR006204">
    <property type="entry name" value="GHMP_kinase_N_dom"/>
</dbReference>